<dbReference type="EMBL" id="MKHE01000002">
    <property type="protein sequence ID" value="OWK17632.1"/>
    <property type="molecule type" value="Genomic_DNA"/>
</dbReference>
<feature type="region of interest" description="Disordered" evidence="1">
    <location>
        <begin position="1"/>
        <end position="35"/>
    </location>
</feature>
<evidence type="ECO:0000256" key="1">
    <source>
        <dbReference type="SAM" id="MobiDB-lite"/>
    </source>
</evidence>
<reference evidence="2 3" key="1">
    <citation type="journal article" date="2018" name="Mol. Genet. Genomics">
        <title>The red deer Cervus elaphus genome CerEla1.0: sequencing, annotating, genes, and chromosomes.</title>
        <authorList>
            <person name="Bana N.A."/>
            <person name="Nyiri A."/>
            <person name="Nagy J."/>
            <person name="Frank K."/>
            <person name="Nagy T."/>
            <person name="Steger V."/>
            <person name="Schiller M."/>
            <person name="Lakatos P."/>
            <person name="Sugar L."/>
            <person name="Horn P."/>
            <person name="Barta E."/>
            <person name="Orosz L."/>
        </authorList>
    </citation>
    <scope>NUCLEOTIDE SEQUENCE [LARGE SCALE GENOMIC DNA]</scope>
    <source>
        <strain evidence="2">Hungarian</strain>
    </source>
</reference>
<keyword evidence="3" id="KW-1185">Reference proteome</keyword>
<comment type="caution">
    <text evidence="2">The sequence shown here is derived from an EMBL/GenBank/DDBJ whole genome shotgun (WGS) entry which is preliminary data.</text>
</comment>
<feature type="compositionally biased region" description="Low complexity" evidence="1">
    <location>
        <begin position="22"/>
        <end position="35"/>
    </location>
</feature>
<accession>A0A212DHH8</accession>
<dbReference type="Proteomes" id="UP000242450">
    <property type="component" value="Chromosome 2"/>
</dbReference>
<organism evidence="2 3">
    <name type="scientific">Cervus elaphus hippelaphus</name>
    <name type="common">European red deer</name>
    <dbReference type="NCBI Taxonomy" id="46360"/>
    <lineage>
        <taxon>Eukaryota</taxon>
        <taxon>Metazoa</taxon>
        <taxon>Chordata</taxon>
        <taxon>Craniata</taxon>
        <taxon>Vertebrata</taxon>
        <taxon>Euteleostomi</taxon>
        <taxon>Mammalia</taxon>
        <taxon>Eutheria</taxon>
        <taxon>Laurasiatheria</taxon>
        <taxon>Artiodactyla</taxon>
        <taxon>Ruminantia</taxon>
        <taxon>Pecora</taxon>
        <taxon>Cervidae</taxon>
        <taxon>Cervinae</taxon>
        <taxon>Cervus</taxon>
    </lineage>
</organism>
<gene>
    <name evidence="2" type="ORF">Celaphus_00013190</name>
</gene>
<proteinExistence type="predicted"/>
<evidence type="ECO:0000313" key="3">
    <source>
        <dbReference type="Proteomes" id="UP000242450"/>
    </source>
</evidence>
<name>A0A212DHH8_CEREH</name>
<evidence type="ECO:0000313" key="2">
    <source>
        <dbReference type="EMBL" id="OWK17632.1"/>
    </source>
</evidence>
<protein>
    <submittedName>
        <fullName evidence="2">Uncharacterized protein</fullName>
    </submittedName>
</protein>
<dbReference type="AlphaFoldDB" id="A0A212DHH8"/>
<sequence length="51" mass="4991">MEPRPLQSRMGESAPGILAEHPSAAPSGPLVPSAAALSAPTMPAAAGLNTL</sequence>